<comment type="caution">
    <text evidence="8">The sequence shown here is derived from an EMBL/GenBank/DDBJ whole genome shotgun (WGS) entry which is preliminary data.</text>
</comment>
<evidence type="ECO:0000313" key="9">
    <source>
        <dbReference type="Proteomes" id="UP000249688"/>
    </source>
</evidence>
<dbReference type="PANTHER" id="PTHR32322:SF18">
    <property type="entry name" value="S-ADENOSYLMETHIONINE_S-ADENOSYLHOMOCYSTEINE TRANSPORTER"/>
    <property type="match status" value="1"/>
</dbReference>
<dbReference type="AlphaFoldDB" id="A0A2W7IH78"/>
<dbReference type="InterPro" id="IPR050638">
    <property type="entry name" value="AA-Vitamin_Transporters"/>
</dbReference>
<protein>
    <submittedName>
        <fullName evidence="8">EamA-like transporter family protein</fullName>
    </submittedName>
</protein>
<dbReference type="GO" id="GO:0005886">
    <property type="term" value="C:plasma membrane"/>
    <property type="evidence" value="ECO:0007669"/>
    <property type="project" value="UniProtKB-SubCell"/>
</dbReference>
<dbReference type="PANTHER" id="PTHR32322">
    <property type="entry name" value="INNER MEMBRANE TRANSPORTER"/>
    <property type="match status" value="1"/>
</dbReference>
<gene>
    <name evidence="8" type="ORF">C8P66_13611</name>
</gene>
<dbReference type="InterPro" id="IPR037185">
    <property type="entry name" value="EmrE-like"/>
</dbReference>
<dbReference type="InterPro" id="IPR000620">
    <property type="entry name" value="EamA_dom"/>
</dbReference>
<feature type="domain" description="EamA" evidence="7">
    <location>
        <begin position="137"/>
        <end position="272"/>
    </location>
</feature>
<evidence type="ECO:0000256" key="6">
    <source>
        <dbReference type="SAM" id="Phobius"/>
    </source>
</evidence>
<feature type="domain" description="EamA" evidence="7">
    <location>
        <begin position="3"/>
        <end position="122"/>
    </location>
</feature>
<keyword evidence="4 6" id="KW-1133">Transmembrane helix</keyword>
<evidence type="ECO:0000256" key="3">
    <source>
        <dbReference type="ARBA" id="ARBA00022692"/>
    </source>
</evidence>
<evidence type="ECO:0000259" key="7">
    <source>
        <dbReference type="Pfam" id="PF00892"/>
    </source>
</evidence>
<dbReference type="RefSeq" id="WP_111400329.1">
    <property type="nucleotide sequence ID" value="NZ_QKYU01000036.1"/>
</dbReference>
<keyword evidence="3 6" id="KW-0812">Transmembrane</keyword>
<keyword evidence="2" id="KW-1003">Cell membrane</keyword>
<evidence type="ECO:0000313" key="8">
    <source>
        <dbReference type="EMBL" id="PZW38657.1"/>
    </source>
</evidence>
<dbReference type="Proteomes" id="UP000249688">
    <property type="component" value="Unassembled WGS sequence"/>
</dbReference>
<proteinExistence type="predicted"/>
<feature type="transmembrane region" description="Helical" evidence="6">
    <location>
        <begin position="136"/>
        <end position="156"/>
    </location>
</feature>
<evidence type="ECO:0000256" key="5">
    <source>
        <dbReference type="ARBA" id="ARBA00023136"/>
    </source>
</evidence>
<dbReference type="OrthoDB" id="9799821at2"/>
<evidence type="ECO:0000256" key="4">
    <source>
        <dbReference type="ARBA" id="ARBA00022989"/>
    </source>
</evidence>
<organism evidence="8 9">
    <name type="scientific">Humitalea rosea</name>
    <dbReference type="NCBI Taxonomy" id="990373"/>
    <lineage>
        <taxon>Bacteria</taxon>
        <taxon>Pseudomonadati</taxon>
        <taxon>Pseudomonadota</taxon>
        <taxon>Alphaproteobacteria</taxon>
        <taxon>Acetobacterales</taxon>
        <taxon>Roseomonadaceae</taxon>
        <taxon>Humitalea</taxon>
    </lineage>
</organism>
<keyword evidence="5 6" id="KW-0472">Membrane</keyword>
<accession>A0A2W7IH78</accession>
<feature type="transmembrane region" description="Helical" evidence="6">
    <location>
        <begin position="60"/>
        <end position="77"/>
    </location>
</feature>
<reference evidence="8 9" key="1">
    <citation type="submission" date="2018-06" db="EMBL/GenBank/DDBJ databases">
        <title>Genomic Encyclopedia of Archaeal and Bacterial Type Strains, Phase II (KMG-II): from individual species to whole genera.</title>
        <authorList>
            <person name="Goeker M."/>
        </authorList>
    </citation>
    <scope>NUCLEOTIDE SEQUENCE [LARGE SCALE GENOMIC DNA]</scope>
    <source>
        <strain evidence="8 9">DSM 24525</strain>
    </source>
</reference>
<sequence>MALVGANVAVAKLLAESLPVPMIAGLRCLIACAVLWPLARMIDGPVRLPWDVTKNLFWQALFGTVLYNSALLAGLRLTGALEAGLVLATLPAVIAVGGAIWLRERLPPRQWLAVVLAAGGMGAIALARGGGVEVSLLGDVLVFAGVCGEAVYAVLARRIAGRVPVVTASLWMQGFSVALLAPLCLPVLGEVVVLADPRLAVLLLFHALTASVLCLLLWYAGLKRVKAGLAGIFTAFLPATAAAVALVVLGESGSAAHAAGFALLLGSVVLATWPRRA</sequence>
<name>A0A2W7IH78_9PROT</name>
<feature type="transmembrane region" description="Helical" evidence="6">
    <location>
        <begin position="83"/>
        <end position="102"/>
    </location>
</feature>
<evidence type="ECO:0000256" key="1">
    <source>
        <dbReference type="ARBA" id="ARBA00004651"/>
    </source>
</evidence>
<dbReference type="EMBL" id="QKYU01000036">
    <property type="protein sequence ID" value="PZW38657.1"/>
    <property type="molecule type" value="Genomic_DNA"/>
</dbReference>
<dbReference type="Pfam" id="PF00892">
    <property type="entry name" value="EamA"/>
    <property type="match status" value="2"/>
</dbReference>
<feature type="transmembrane region" description="Helical" evidence="6">
    <location>
        <begin position="20"/>
        <end position="39"/>
    </location>
</feature>
<evidence type="ECO:0000256" key="2">
    <source>
        <dbReference type="ARBA" id="ARBA00022475"/>
    </source>
</evidence>
<dbReference type="SUPFAM" id="SSF103481">
    <property type="entry name" value="Multidrug resistance efflux transporter EmrE"/>
    <property type="match status" value="2"/>
</dbReference>
<feature type="transmembrane region" description="Helical" evidence="6">
    <location>
        <begin position="255"/>
        <end position="273"/>
    </location>
</feature>
<comment type="subcellular location">
    <subcellularLocation>
        <location evidence="1">Cell membrane</location>
        <topology evidence="1">Multi-pass membrane protein</topology>
    </subcellularLocation>
</comment>
<feature type="transmembrane region" description="Helical" evidence="6">
    <location>
        <begin position="111"/>
        <end position="130"/>
    </location>
</feature>
<feature type="transmembrane region" description="Helical" evidence="6">
    <location>
        <begin position="200"/>
        <end position="220"/>
    </location>
</feature>
<feature type="transmembrane region" description="Helical" evidence="6">
    <location>
        <begin position="227"/>
        <end position="249"/>
    </location>
</feature>
<feature type="transmembrane region" description="Helical" evidence="6">
    <location>
        <begin position="168"/>
        <end position="188"/>
    </location>
</feature>
<keyword evidence="9" id="KW-1185">Reference proteome</keyword>